<protein>
    <recommendedName>
        <fullName evidence="5">J domain-containing protein</fullName>
    </recommendedName>
</protein>
<dbReference type="AlphaFoldDB" id="A0AAV0JWA0"/>
<feature type="domain" description="J" evidence="5">
    <location>
        <begin position="13"/>
        <end position="81"/>
    </location>
</feature>
<dbReference type="GO" id="GO:0016020">
    <property type="term" value="C:membrane"/>
    <property type="evidence" value="ECO:0007669"/>
    <property type="project" value="UniProtKB-SubCell"/>
</dbReference>
<dbReference type="InterPro" id="IPR001623">
    <property type="entry name" value="DnaJ_domain"/>
</dbReference>
<dbReference type="InterPro" id="IPR024586">
    <property type="entry name" value="DnaJ-like_C11_C"/>
</dbReference>
<sequence length="541" mass="60230">MNAEEDGGAPNRELYAVLQVSPESTTEEIKRAYRNWAQVYHPDKYQDVHMKETATENFQRICQAYEVLSDETKRQIYDIYGLEGLSAGLELATRTNRVEELKEELERLRQKKEEEKMAAQFIPSGIVVTNLSLPQVLDGDGIMAGMAMSSQVNTRLSKHTNFAMGGNLEVNNHGAGTAASTVLRHQLSSVQSMEFLAQVGLQSLIGVQTTRYVSSHSTATIGIRKSLQDGSINLSNTWTSQLSPTTNGNIQFVLGDQSSVAVGWQKKDDKMSASGELKVGTRYLGASAHYVHRYSSESHARIAGKYNSTTLEVEVGGGRKISDLTTVRMMYVIGIQGISWRFEMRRGSQKLVIPVLLSTYFDPAFAIGAFVVPTSLYLLLEKFVAKPYLLWREKGKALEDKQKTSAQVREARISAEKSQQLLRIVADRKKTKQIEANGLLIDRAVYGSLEALQKQDGTIPHGDTTSEEFINVTVPLNFLVNDSGQLKLHKGVKKSGIMGFYDPSPGEPKQLLVEYTYRGQKFKVIVDDYDELLIPQHAHLV</sequence>
<dbReference type="SUPFAM" id="SSF46565">
    <property type="entry name" value="Chaperone J-domain"/>
    <property type="match status" value="1"/>
</dbReference>
<evidence type="ECO:0000313" key="7">
    <source>
        <dbReference type="Proteomes" id="UP001154282"/>
    </source>
</evidence>
<evidence type="ECO:0000256" key="1">
    <source>
        <dbReference type="ARBA" id="ARBA00004370"/>
    </source>
</evidence>
<keyword evidence="7" id="KW-1185">Reference proteome</keyword>
<name>A0AAV0JWA0_9ROSI</name>
<dbReference type="InterPro" id="IPR042162">
    <property type="entry name" value="AtJ13"/>
</dbReference>
<dbReference type="PANTHER" id="PTHR44914:SF1">
    <property type="entry name" value="CHAPERONE PROTEIN DNAJ 13"/>
    <property type="match status" value="1"/>
</dbReference>
<dbReference type="PRINTS" id="PR00625">
    <property type="entry name" value="JDOMAIN"/>
</dbReference>
<dbReference type="Pfam" id="PF22774">
    <property type="entry name" value="DNAJC11_beta-barrel"/>
    <property type="match status" value="1"/>
</dbReference>
<dbReference type="InterPro" id="IPR055225">
    <property type="entry name" value="DNAJC11-like_beta-barrel"/>
</dbReference>
<dbReference type="PANTHER" id="PTHR44914">
    <property type="entry name" value="CHAPERONE PROTEIN DNAJ 13"/>
    <property type="match status" value="1"/>
</dbReference>
<comment type="caution">
    <text evidence="6">The sequence shown here is derived from an EMBL/GenBank/DDBJ whole genome shotgun (WGS) entry which is preliminary data.</text>
</comment>
<dbReference type="EMBL" id="CAMGYJ010000005">
    <property type="protein sequence ID" value="CAI0413280.1"/>
    <property type="molecule type" value="Genomic_DNA"/>
</dbReference>
<keyword evidence="4" id="KW-0175">Coiled coil</keyword>
<evidence type="ECO:0000256" key="2">
    <source>
        <dbReference type="ARBA" id="ARBA00023136"/>
    </source>
</evidence>
<comment type="subcellular location">
    <subcellularLocation>
        <location evidence="1">Membrane</location>
    </subcellularLocation>
</comment>
<evidence type="ECO:0000256" key="3">
    <source>
        <dbReference type="ARBA" id="ARBA00023186"/>
    </source>
</evidence>
<dbReference type="SMART" id="SM00271">
    <property type="entry name" value="DnaJ"/>
    <property type="match status" value="1"/>
</dbReference>
<proteinExistence type="predicted"/>
<dbReference type="CDD" id="cd06257">
    <property type="entry name" value="DnaJ"/>
    <property type="match status" value="1"/>
</dbReference>
<feature type="coiled-coil region" evidence="4">
    <location>
        <begin position="91"/>
        <end position="122"/>
    </location>
</feature>
<dbReference type="Proteomes" id="UP001154282">
    <property type="component" value="Unassembled WGS sequence"/>
</dbReference>
<dbReference type="Pfam" id="PF11875">
    <property type="entry name" value="DnaJ-like_C11_C"/>
    <property type="match status" value="1"/>
</dbReference>
<keyword evidence="3" id="KW-0143">Chaperone</keyword>
<dbReference type="PROSITE" id="PS50076">
    <property type="entry name" value="DNAJ_2"/>
    <property type="match status" value="1"/>
</dbReference>
<evidence type="ECO:0000259" key="5">
    <source>
        <dbReference type="PROSITE" id="PS50076"/>
    </source>
</evidence>
<accession>A0AAV0JWA0</accession>
<organism evidence="6 7">
    <name type="scientific">Linum tenue</name>
    <dbReference type="NCBI Taxonomy" id="586396"/>
    <lineage>
        <taxon>Eukaryota</taxon>
        <taxon>Viridiplantae</taxon>
        <taxon>Streptophyta</taxon>
        <taxon>Embryophyta</taxon>
        <taxon>Tracheophyta</taxon>
        <taxon>Spermatophyta</taxon>
        <taxon>Magnoliopsida</taxon>
        <taxon>eudicotyledons</taxon>
        <taxon>Gunneridae</taxon>
        <taxon>Pentapetalae</taxon>
        <taxon>rosids</taxon>
        <taxon>fabids</taxon>
        <taxon>Malpighiales</taxon>
        <taxon>Linaceae</taxon>
        <taxon>Linum</taxon>
    </lineage>
</organism>
<dbReference type="InterPro" id="IPR036869">
    <property type="entry name" value="J_dom_sf"/>
</dbReference>
<dbReference type="InterPro" id="IPR018253">
    <property type="entry name" value="DnaJ_domain_CS"/>
</dbReference>
<keyword evidence="2" id="KW-0472">Membrane</keyword>
<dbReference type="Pfam" id="PF00226">
    <property type="entry name" value="DnaJ"/>
    <property type="match status" value="1"/>
</dbReference>
<dbReference type="PROSITE" id="PS00636">
    <property type="entry name" value="DNAJ_1"/>
    <property type="match status" value="1"/>
</dbReference>
<evidence type="ECO:0000313" key="6">
    <source>
        <dbReference type="EMBL" id="CAI0413280.1"/>
    </source>
</evidence>
<dbReference type="Gene3D" id="1.10.287.110">
    <property type="entry name" value="DnaJ domain"/>
    <property type="match status" value="1"/>
</dbReference>
<gene>
    <name evidence="6" type="ORF">LITE_LOCUS15860</name>
</gene>
<evidence type="ECO:0000256" key="4">
    <source>
        <dbReference type="SAM" id="Coils"/>
    </source>
</evidence>
<reference evidence="6" key="1">
    <citation type="submission" date="2022-08" db="EMBL/GenBank/DDBJ databases">
        <authorList>
            <person name="Gutierrez-Valencia J."/>
        </authorList>
    </citation>
    <scope>NUCLEOTIDE SEQUENCE</scope>
</reference>